<accession>A0ABX2B8P3</accession>
<comment type="similarity">
    <text evidence="2">Belongs to the YejK family.</text>
</comment>
<evidence type="ECO:0000313" key="4">
    <source>
        <dbReference type="EMBL" id="NPT29646.1"/>
    </source>
</evidence>
<proteinExistence type="inferred from homology"/>
<dbReference type="Pfam" id="PF04245">
    <property type="entry name" value="NA37"/>
    <property type="match status" value="1"/>
</dbReference>
<comment type="caution">
    <text evidence="4">The sequence shown here is derived from an EMBL/GenBank/DDBJ whole genome shotgun (WGS) entry which is preliminary data.</text>
</comment>
<protein>
    <submittedName>
        <fullName evidence="4">Nucleoid-associated protein</fullName>
    </submittedName>
</protein>
<reference evidence="4 5" key="1">
    <citation type="submission" date="2018-04" db="EMBL/GenBank/DDBJ databases">
        <authorList>
            <person name="Li G."/>
            <person name="Du W."/>
            <person name="Bai Y."/>
        </authorList>
    </citation>
    <scope>NUCLEOTIDE SEQUENCE [LARGE SCALE GENOMIC DNA]</scope>
    <source>
        <strain evidence="4 5">YYYZ-3</strain>
    </source>
</reference>
<dbReference type="PANTHER" id="PTHR38772">
    <property type="match status" value="1"/>
</dbReference>
<evidence type="ECO:0000256" key="2">
    <source>
        <dbReference type="ARBA" id="ARBA00009035"/>
    </source>
</evidence>
<name>A0ABX2B8P3_9GAMM</name>
<evidence type="ECO:0000256" key="1">
    <source>
        <dbReference type="ARBA" id="ARBA00004453"/>
    </source>
</evidence>
<keyword evidence="5" id="KW-1185">Reference proteome</keyword>
<dbReference type="PANTHER" id="PTHR38772:SF1">
    <property type="entry name" value="NUCLEOID-ASSOCIATED PROTEIN YEJK"/>
    <property type="match status" value="1"/>
</dbReference>
<dbReference type="InterPro" id="IPR007358">
    <property type="entry name" value="Nucleoid_associated_NdpA"/>
</dbReference>
<evidence type="ECO:0000313" key="5">
    <source>
        <dbReference type="Proteomes" id="UP001318401"/>
    </source>
</evidence>
<organism evidence="4 5">
    <name type="scientific">Vreelandella venusta</name>
    <dbReference type="NCBI Taxonomy" id="44935"/>
    <lineage>
        <taxon>Bacteria</taxon>
        <taxon>Pseudomonadati</taxon>
        <taxon>Pseudomonadota</taxon>
        <taxon>Gammaproteobacteria</taxon>
        <taxon>Oceanospirillales</taxon>
        <taxon>Halomonadaceae</taxon>
        <taxon>Vreelandella</taxon>
    </lineage>
</organism>
<evidence type="ECO:0000256" key="3">
    <source>
        <dbReference type="ARBA" id="ARBA00022490"/>
    </source>
</evidence>
<dbReference type="EMBL" id="QDKN01000001">
    <property type="protein sequence ID" value="NPT29646.1"/>
    <property type="molecule type" value="Genomic_DNA"/>
</dbReference>
<sequence length="374" mass="41715">MQLSKVIVHELIKEKNEDIQDSNYREEVLNPENAAVVKLMAGILDVYGTRHNSAHYGTFLNNEGRGAFPDDFEGYKASEEPTDEEFIALTRTAMERLYDKASSSHFATGGYIVFSDFISQGDRFFLIAMIKKTPGITLTEDLEPEELEQLELSKLHQAARINFSKLATYDGADNDERENLSYLSFISSASSKSASGYFVTALGCSPGTASGKATDNLLRESKRFFRENEGLKSKGEDFFNDLMGYLSEKEASGESVKLAEIGHVVVRHIPDNMADQSDDLLDAYMERLNSEEVAVPAEFPVNKRSLNKHTRISAGGDSWKFSFEKNALSSTDPAADVFYDRDQESITLTRLPTGMIADILEALDEFGQYEEADE</sequence>
<keyword evidence="3" id="KW-0963">Cytoplasm</keyword>
<dbReference type="Proteomes" id="UP001318401">
    <property type="component" value="Unassembled WGS sequence"/>
</dbReference>
<comment type="subcellular location">
    <subcellularLocation>
        <location evidence="1">Cytoplasm</location>
        <location evidence="1">Nucleoid</location>
    </subcellularLocation>
</comment>
<dbReference type="RefSeq" id="WP_125746397.1">
    <property type="nucleotide sequence ID" value="NZ_CP034367.1"/>
</dbReference>
<gene>
    <name evidence="4" type="ORF">DDR56_03485</name>
</gene>